<evidence type="ECO:0000313" key="2">
    <source>
        <dbReference type="EMBL" id="KAA5543946.1"/>
    </source>
</evidence>
<dbReference type="EMBL" id="VWSF01000012">
    <property type="protein sequence ID" value="KAA5543946.1"/>
    <property type="molecule type" value="Genomic_DNA"/>
</dbReference>
<keyword evidence="1" id="KW-1133">Transmembrane helix</keyword>
<comment type="caution">
    <text evidence="2">The sequence shown here is derived from an EMBL/GenBank/DDBJ whole genome shotgun (WGS) entry which is preliminary data.</text>
</comment>
<evidence type="ECO:0000256" key="1">
    <source>
        <dbReference type="SAM" id="Phobius"/>
    </source>
</evidence>
<feature type="transmembrane region" description="Helical" evidence="1">
    <location>
        <begin position="6"/>
        <end position="27"/>
    </location>
</feature>
<dbReference type="Proteomes" id="UP000323426">
    <property type="component" value="Unassembled WGS sequence"/>
</dbReference>
<dbReference type="Pfam" id="PF16118">
    <property type="entry name" value="DUF4834"/>
    <property type="match status" value="1"/>
</dbReference>
<name>A0A5M6DBT6_9BACT</name>
<proteinExistence type="predicted"/>
<keyword evidence="1" id="KW-0472">Membrane</keyword>
<accession>A0A5M6DBT6</accession>
<keyword evidence="1" id="KW-0812">Transmembrane</keyword>
<dbReference type="AlphaFoldDB" id="A0A5M6DBT6"/>
<organism evidence="2 3">
    <name type="scientific">Adhaeribacter rhizoryzae</name>
    <dbReference type="NCBI Taxonomy" id="2607907"/>
    <lineage>
        <taxon>Bacteria</taxon>
        <taxon>Pseudomonadati</taxon>
        <taxon>Bacteroidota</taxon>
        <taxon>Cytophagia</taxon>
        <taxon>Cytophagales</taxon>
        <taxon>Hymenobacteraceae</taxon>
        <taxon>Adhaeribacter</taxon>
    </lineage>
</organism>
<sequence>MTKFLITIFLIYLFMRFVFPILLRWAIKAFIKKNIQNGRFTNIDPNAFRPANEPQPEGEVKVNYIPKQPQPNQAKDFPGGEYVDYEEVK</sequence>
<evidence type="ECO:0000313" key="3">
    <source>
        <dbReference type="Proteomes" id="UP000323426"/>
    </source>
</evidence>
<dbReference type="RefSeq" id="WP_150089451.1">
    <property type="nucleotide sequence ID" value="NZ_VWSF01000012.1"/>
</dbReference>
<keyword evidence="3" id="KW-1185">Reference proteome</keyword>
<reference evidence="2 3" key="1">
    <citation type="submission" date="2019-09" db="EMBL/GenBank/DDBJ databases">
        <title>Genome sequence and assembly of Adhaeribacter sp.</title>
        <authorList>
            <person name="Chhetri G."/>
        </authorList>
    </citation>
    <scope>NUCLEOTIDE SEQUENCE [LARGE SCALE GENOMIC DNA]</scope>
    <source>
        <strain evidence="2 3">DK36</strain>
    </source>
</reference>
<gene>
    <name evidence="2" type="ORF">F0145_15310</name>
</gene>
<protein>
    <submittedName>
        <fullName evidence="2">DUF4834 family protein</fullName>
    </submittedName>
</protein>
<dbReference type="InterPro" id="IPR032272">
    <property type="entry name" value="DUF4834"/>
</dbReference>